<proteinExistence type="predicted"/>
<gene>
    <name evidence="2" type="ORF">KsCSTR_09450</name>
    <name evidence="1" type="ORF">kustd1567</name>
</gene>
<evidence type="ECO:0000313" key="3">
    <source>
        <dbReference type="Proteomes" id="UP000501926"/>
    </source>
</evidence>
<accession>Q1PZ04</accession>
<dbReference type="AlphaFoldDB" id="Q1PZ04"/>
<sequence length="51" mass="6011">MTPFYHESKIPQAGCLWYNVQLVNKKSGMPLPILKKCCVPNRERKSLMYRL</sequence>
<organism evidence="1">
    <name type="scientific">Kuenenia stuttgartiensis</name>
    <dbReference type="NCBI Taxonomy" id="174633"/>
    <lineage>
        <taxon>Bacteria</taxon>
        <taxon>Pseudomonadati</taxon>
        <taxon>Planctomycetota</taxon>
        <taxon>Candidatus Brocadiia</taxon>
        <taxon>Candidatus Brocadiales</taxon>
        <taxon>Candidatus Brocadiaceae</taxon>
        <taxon>Candidatus Kuenenia</taxon>
    </lineage>
</organism>
<dbReference type="EMBL" id="CP049055">
    <property type="protein sequence ID" value="QII10324.1"/>
    <property type="molecule type" value="Genomic_DNA"/>
</dbReference>
<protein>
    <submittedName>
        <fullName evidence="1">Uncharacterized protein</fullName>
    </submittedName>
</protein>
<dbReference type="Proteomes" id="UP000501926">
    <property type="component" value="Chromosome"/>
</dbReference>
<dbReference type="EMBL" id="CT573072">
    <property type="protein sequence ID" value="CAJ72312.1"/>
    <property type="molecule type" value="Genomic_DNA"/>
</dbReference>
<reference evidence="2 3" key="3">
    <citation type="submission" date="2020-02" db="EMBL/GenBank/DDBJ databases">
        <title>Newly sequenced genome of strain CSTR1 showed variability in Candidatus Kuenenia stuttgartiensis genomes.</title>
        <authorList>
            <person name="Ding C."/>
            <person name="Adrian L."/>
        </authorList>
    </citation>
    <scope>NUCLEOTIDE SEQUENCE [LARGE SCALE GENOMIC DNA]</scope>
    <source>
        <strain evidence="2 3">CSTR1</strain>
    </source>
</reference>
<name>Q1PZ04_KUEST</name>
<reference evidence="1" key="1">
    <citation type="journal article" date="2006" name="Nature">
        <title>Deciphering the evolution and metabolism of an anammox bacterium from a community genome.</title>
        <authorList>
            <person name="Strous M."/>
            <person name="Pelletier E."/>
            <person name="Mangenot S."/>
            <person name="Rattei T."/>
            <person name="Lehner A."/>
            <person name="Taylor M.W."/>
            <person name="Horn M."/>
            <person name="Daims H."/>
            <person name="Bartol-Mavel D."/>
            <person name="Wincker P."/>
            <person name="Barbe V."/>
            <person name="Fonknechten N."/>
            <person name="Vallenet D."/>
            <person name="Segurens B."/>
            <person name="Schenowitz-Truong C."/>
            <person name="Medigue C."/>
            <person name="Collingro A."/>
            <person name="Snel B."/>
            <person name="Dutilh B.E."/>
            <person name="OpDenCamp H.J.M."/>
            <person name="vanDerDrift C."/>
            <person name="Cirpus I."/>
            <person name="vanDePas-Schoonen K.T."/>
            <person name="Harhangi H.R."/>
            <person name="vanNiftrik L."/>
            <person name="Schmid M."/>
            <person name="Keltjens J."/>
            <person name="vanDeVossenberg J."/>
            <person name="Kartal B."/>
            <person name="Meier H."/>
            <person name="Frishman D."/>
            <person name="Huynen M.A."/>
            <person name="Mewes H."/>
            <person name="Weissenbach J."/>
            <person name="Jetten M.S.M."/>
            <person name="Wagner M."/>
            <person name="LePaslier D."/>
        </authorList>
    </citation>
    <scope>NUCLEOTIDE SEQUENCE</scope>
</reference>
<evidence type="ECO:0000313" key="2">
    <source>
        <dbReference type="EMBL" id="QII10324.1"/>
    </source>
</evidence>
<reference evidence="1" key="2">
    <citation type="submission" date="2006-01" db="EMBL/GenBank/DDBJ databases">
        <authorList>
            <person name="Genoscope"/>
        </authorList>
    </citation>
    <scope>NUCLEOTIDE SEQUENCE</scope>
</reference>
<evidence type="ECO:0000313" key="1">
    <source>
        <dbReference type="EMBL" id="CAJ72312.1"/>
    </source>
</evidence>